<evidence type="ECO:0000313" key="9">
    <source>
        <dbReference type="EMBL" id="HHO73734.1"/>
    </source>
</evidence>
<feature type="transmembrane region" description="Helical" evidence="8">
    <location>
        <begin position="150"/>
        <end position="168"/>
    </location>
</feature>
<keyword evidence="3" id="KW-0813">Transport</keyword>
<dbReference type="PANTHER" id="PTHR36838">
    <property type="entry name" value="AUXIN EFFLUX CARRIER FAMILY PROTEIN"/>
    <property type="match status" value="1"/>
</dbReference>
<accession>A0A7C5X465</accession>
<evidence type="ECO:0000256" key="6">
    <source>
        <dbReference type="ARBA" id="ARBA00022989"/>
    </source>
</evidence>
<dbReference type="InterPro" id="IPR038770">
    <property type="entry name" value="Na+/solute_symporter_sf"/>
</dbReference>
<dbReference type="Gene3D" id="1.20.1530.20">
    <property type="match status" value="1"/>
</dbReference>
<evidence type="ECO:0000256" key="1">
    <source>
        <dbReference type="ARBA" id="ARBA00004651"/>
    </source>
</evidence>
<evidence type="ECO:0000256" key="8">
    <source>
        <dbReference type="SAM" id="Phobius"/>
    </source>
</evidence>
<evidence type="ECO:0000256" key="4">
    <source>
        <dbReference type="ARBA" id="ARBA00022475"/>
    </source>
</evidence>
<evidence type="ECO:0000256" key="2">
    <source>
        <dbReference type="ARBA" id="ARBA00010145"/>
    </source>
</evidence>
<keyword evidence="4" id="KW-1003">Cell membrane</keyword>
<dbReference type="Pfam" id="PF03547">
    <property type="entry name" value="Mem_trans"/>
    <property type="match status" value="2"/>
</dbReference>
<dbReference type="InterPro" id="IPR004776">
    <property type="entry name" value="Mem_transp_PIN-like"/>
</dbReference>
<name>A0A7C5X465_9AQUI</name>
<keyword evidence="6 8" id="KW-1133">Transmembrane helix</keyword>
<feature type="transmembrane region" description="Helical" evidence="8">
    <location>
        <begin position="62"/>
        <end position="79"/>
    </location>
</feature>
<dbReference type="GO" id="GO:0005886">
    <property type="term" value="C:plasma membrane"/>
    <property type="evidence" value="ECO:0007669"/>
    <property type="project" value="UniProtKB-SubCell"/>
</dbReference>
<organism evidence="9">
    <name type="scientific">Thermocrinis ruber</name>
    <dbReference type="NCBI Taxonomy" id="75906"/>
    <lineage>
        <taxon>Bacteria</taxon>
        <taxon>Pseudomonadati</taxon>
        <taxon>Aquificota</taxon>
        <taxon>Aquificia</taxon>
        <taxon>Aquificales</taxon>
        <taxon>Aquificaceae</taxon>
        <taxon>Thermocrinis</taxon>
    </lineage>
</organism>
<sequence length="293" mass="32167">MLEVVLPVLPIIGGKLLKHFGVFQREQEKVLINYVMYFSLPILAFKEVHQIKLGLEVIKISSLAWASIVLCMSVAYITARLYKLSNKDLRTFLLVSSFGNTAFLGYPYAFSYFGQEGLQIAIIYDNLGSFLMVSFLGVLVASGKPNLKEVLLFPPFLGLVFGFVFKGIPLHPSLDKSLDFVAQSTLPVILFALGLSINLSGIRNHLKFSLLAILIKVSISVLVVSLVGRFMELSPVAFKVSLLESAMPPMMFSAVLALRYNLNPNLAFASVGLGMVLSFLYVPLVVKYCGGGI</sequence>
<feature type="transmembrane region" description="Helical" evidence="8">
    <location>
        <begin position="91"/>
        <end position="109"/>
    </location>
</feature>
<keyword evidence="7 8" id="KW-0472">Membrane</keyword>
<gene>
    <name evidence="9" type="ORF">ENN04_03760</name>
</gene>
<dbReference type="GO" id="GO:0055085">
    <property type="term" value="P:transmembrane transport"/>
    <property type="evidence" value="ECO:0007669"/>
    <property type="project" value="InterPro"/>
</dbReference>
<feature type="transmembrane region" description="Helical" evidence="8">
    <location>
        <begin position="208"/>
        <end position="230"/>
    </location>
</feature>
<reference evidence="9" key="1">
    <citation type="journal article" date="2020" name="mSystems">
        <title>Genome- and Community-Level Interaction Insights into Carbon Utilization and Element Cycling Functions of Hydrothermarchaeota in Hydrothermal Sediment.</title>
        <authorList>
            <person name="Zhou Z."/>
            <person name="Liu Y."/>
            <person name="Xu W."/>
            <person name="Pan J."/>
            <person name="Luo Z.H."/>
            <person name="Li M."/>
        </authorList>
    </citation>
    <scope>NUCLEOTIDE SEQUENCE [LARGE SCALE GENOMIC DNA]</scope>
    <source>
        <strain evidence="9">SpSt-114</strain>
    </source>
</reference>
<proteinExistence type="inferred from homology"/>
<dbReference type="PANTHER" id="PTHR36838:SF1">
    <property type="entry name" value="SLR1864 PROTEIN"/>
    <property type="match status" value="1"/>
</dbReference>
<evidence type="ECO:0000256" key="3">
    <source>
        <dbReference type="ARBA" id="ARBA00022448"/>
    </source>
</evidence>
<protein>
    <submittedName>
        <fullName evidence="9">AEC family transporter</fullName>
    </submittedName>
</protein>
<feature type="transmembrane region" description="Helical" evidence="8">
    <location>
        <begin position="265"/>
        <end position="286"/>
    </location>
</feature>
<evidence type="ECO:0000256" key="7">
    <source>
        <dbReference type="ARBA" id="ARBA00023136"/>
    </source>
</evidence>
<comment type="subcellular location">
    <subcellularLocation>
        <location evidence="1">Cell membrane</location>
        <topology evidence="1">Multi-pass membrane protein</topology>
    </subcellularLocation>
</comment>
<comment type="caution">
    <text evidence="9">The sequence shown here is derived from an EMBL/GenBank/DDBJ whole genome shotgun (WGS) entry which is preliminary data.</text>
</comment>
<keyword evidence="5 8" id="KW-0812">Transmembrane</keyword>
<comment type="similarity">
    <text evidence="2">Belongs to the auxin efflux carrier (TC 2.A.69) family.</text>
</comment>
<evidence type="ECO:0000256" key="5">
    <source>
        <dbReference type="ARBA" id="ARBA00022692"/>
    </source>
</evidence>
<feature type="transmembrane region" description="Helical" evidence="8">
    <location>
        <begin position="180"/>
        <end position="201"/>
    </location>
</feature>
<dbReference type="AlphaFoldDB" id="A0A7C5X465"/>
<feature type="transmembrane region" description="Helical" evidence="8">
    <location>
        <begin position="121"/>
        <end position="143"/>
    </location>
</feature>
<dbReference type="EMBL" id="DSAC01000044">
    <property type="protein sequence ID" value="HHO73734.1"/>
    <property type="molecule type" value="Genomic_DNA"/>
</dbReference>